<dbReference type="Gene3D" id="3.40.50.2000">
    <property type="entry name" value="Glycogen Phosphorylase B"/>
    <property type="match status" value="2"/>
</dbReference>
<dbReference type="InterPro" id="IPR050194">
    <property type="entry name" value="Glycosyltransferase_grp1"/>
</dbReference>
<dbReference type="PANTHER" id="PTHR45947">
    <property type="entry name" value="SULFOQUINOVOSYL TRANSFERASE SQD2"/>
    <property type="match status" value="1"/>
</dbReference>
<gene>
    <name evidence="3" type="ORF">GGQ57_004791</name>
</gene>
<dbReference type="NCBIfam" id="TIGR04157">
    <property type="entry name" value="glyco_rSAM_CFB"/>
    <property type="match status" value="1"/>
</dbReference>
<organism evidence="3 4">
    <name type="scientific">Parabacteroides faecis</name>
    <dbReference type="NCBI Taxonomy" id="1217282"/>
    <lineage>
        <taxon>Bacteria</taxon>
        <taxon>Pseudomonadati</taxon>
        <taxon>Bacteroidota</taxon>
        <taxon>Bacteroidia</taxon>
        <taxon>Bacteroidales</taxon>
        <taxon>Tannerellaceae</taxon>
        <taxon>Parabacteroides</taxon>
    </lineage>
</organism>
<comment type="caution">
    <text evidence="3">The sequence shown here is derived from an EMBL/GenBank/DDBJ whole genome shotgun (WGS) entry which is preliminary data.</text>
</comment>
<evidence type="ECO:0000259" key="2">
    <source>
        <dbReference type="Pfam" id="PF13439"/>
    </source>
</evidence>
<name>A0ABR6KTL1_9BACT</name>
<dbReference type="InterPro" id="IPR026419">
    <property type="entry name" value="Glyco_rSAM_CFB"/>
</dbReference>
<dbReference type="Pfam" id="PF00534">
    <property type="entry name" value="Glycos_transf_1"/>
    <property type="match status" value="1"/>
</dbReference>
<dbReference type="CDD" id="cd03801">
    <property type="entry name" value="GT4_PimA-like"/>
    <property type="match status" value="1"/>
</dbReference>
<evidence type="ECO:0000259" key="1">
    <source>
        <dbReference type="Pfam" id="PF00534"/>
    </source>
</evidence>
<dbReference type="PANTHER" id="PTHR45947:SF3">
    <property type="entry name" value="SULFOQUINOVOSYL TRANSFERASE SQD2"/>
    <property type="match status" value="1"/>
</dbReference>
<feature type="domain" description="Glycosyltransferase subfamily 4-like N-terminal" evidence="2">
    <location>
        <begin position="126"/>
        <end position="211"/>
    </location>
</feature>
<accession>A0ABR6KTL1</accession>
<dbReference type="InterPro" id="IPR028098">
    <property type="entry name" value="Glyco_trans_4-like_N"/>
</dbReference>
<protein>
    <submittedName>
        <fullName evidence="3">Glycosyltransferase</fullName>
    </submittedName>
</protein>
<dbReference type="InterPro" id="IPR001296">
    <property type="entry name" value="Glyco_trans_1"/>
</dbReference>
<evidence type="ECO:0000313" key="3">
    <source>
        <dbReference type="EMBL" id="MBB4624846.1"/>
    </source>
</evidence>
<dbReference type="EMBL" id="JACHOC010000012">
    <property type="protein sequence ID" value="MBB4624846.1"/>
    <property type="molecule type" value="Genomic_DNA"/>
</dbReference>
<evidence type="ECO:0000313" key="4">
    <source>
        <dbReference type="Proteomes" id="UP000533637"/>
    </source>
</evidence>
<feature type="domain" description="Glycosyl transferase family 1" evidence="1">
    <location>
        <begin position="220"/>
        <end position="386"/>
    </location>
</feature>
<reference evidence="3 4" key="1">
    <citation type="submission" date="2020-08" db="EMBL/GenBank/DDBJ databases">
        <title>Genomic Encyclopedia of Type Strains, Phase IV (KMG-IV): sequencing the most valuable type-strain genomes for metagenomic binning, comparative biology and taxonomic classification.</title>
        <authorList>
            <person name="Goeker M."/>
        </authorList>
    </citation>
    <scope>NUCLEOTIDE SEQUENCE [LARGE SCALE GENOMIC DNA]</scope>
    <source>
        <strain evidence="3 4">DSM 102983</strain>
    </source>
</reference>
<sequence length="413" mass="48299">MKKHVYLFDESSRASTYGVGTYIRQITVCLTDISELTVHVVHIGADVEHFEIKEMQGYDLYNIPQYCIPMEGKTNFYQRNIYYLIRSNCSCSDSDKFIFMFNYSHHISLINHLREGFPGSCFYFVIHYQNWCFSLNGDVARFKHIIHSNDISTLPSSEQEVYNSFLRDKELYQIVDKVICLSEFTLSLLAEEYGVSRNKLMLIYNGLQDERKILAVEERNLLRKQYHFSSKEKIVLFVGRLDVIKGIDTLILSFKDLLQRNCNYRLLVVGDGDFSSRLSRCGTDWNKITFTGRLNKEQLYDFYQIADIGVMPSMHEQCSYVAIEMMMFGLPMVVSTTPGLKGMMRNGDFGYTFDMEKDSEKSKNELTDLIIKVLKAPLRKREKMKSLSRSSYEEKYSVQEMQKKYLNLIFPEQ</sequence>
<dbReference type="Proteomes" id="UP000533637">
    <property type="component" value="Unassembled WGS sequence"/>
</dbReference>
<keyword evidence="4" id="KW-1185">Reference proteome</keyword>
<proteinExistence type="predicted"/>
<dbReference type="RefSeq" id="WP_183672341.1">
    <property type="nucleotide sequence ID" value="NZ_BMPB01000016.1"/>
</dbReference>
<dbReference type="SUPFAM" id="SSF53756">
    <property type="entry name" value="UDP-Glycosyltransferase/glycogen phosphorylase"/>
    <property type="match status" value="1"/>
</dbReference>
<dbReference type="Pfam" id="PF13439">
    <property type="entry name" value="Glyco_transf_4"/>
    <property type="match status" value="1"/>
</dbReference>